<feature type="region of interest" description="Disordered" evidence="1">
    <location>
        <begin position="22"/>
        <end position="60"/>
    </location>
</feature>
<organism evidence="3 4">
    <name type="scientific">Ornithinimicrobium cryptoxanthini</name>
    <dbReference type="NCBI Taxonomy" id="2934161"/>
    <lineage>
        <taxon>Bacteria</taxon>
        <taxon>Bacillati</taxon>
        <taxon>Actinomycetota</taxon>
        <taxon>Actinomycetes</taxon>
        <taxon>Micrococcales</taxon>
        <taxon>Ornithinimicrobiaceae</taxon>
        <taxon>Ornithinimicrobium</taxon>
    </lineage>
</organism>
<proteinExistence type="predicted"/>
<evidence type="ECO:0000256" key="2">
    <source>
        <dbReference type="SAM" id="SignalP"/>
    </source>
</evidence>
<evidence type="ECO:0000313" key="4">
    <source>
        <dbReference type="Proteomes" id="UP001056535"/>
    </source>
</evidence>
<name>A0ABY4YGW6_9MICO</name>
<evidence type="ECO:0000313" key="3">
    <source>
        <dbReference type="EMBL" id="USQ75780.1"/>
    </source>
</evidence>
<dbReference type="EMBL" id="CP099490">
    <property type="protein sequence ID" value="USQ75780.1"/>
    <property type="molecule type" value="Genomic_DNA"/>
</dbReference>
<evidence type="ECO:0000256" key="1">
    <source>
        <dbReference type="SAM" id="MobiDB-lite"/>
    </source>
</evidence>
<keyword evidence="4" id="KW-1185">Reference proteome</keyword>
<dbReference type="RefSeq" id="WP_252620233.1">
    <property type="nucleotide sequence ID" value="NZ_CP099490.1"/>
</dbReference>
<protein>
    <recommendedName>
        <fullName evidence="5">Sporulation and spore germination protein</fullName>
    </recommendedName>
</protein>
<feature type="chain" id="PRO_5045150060" description="Sporulation and spore germination protein" evidence="2">
    <location>
        <begin position="24"/>
        <end position="321"/>
    </location>
</feature>
<feature type="signal peptide" evidence="2">
    <location>
        <begin position="1"/>
        <end position="23"/>
    </location>
</feature>
<dbReference type="Proteomes" id="UP001056535">
    <property type="component" value="Chromosome"/>
</dbReference>
<gene>
    <name evidence="3" type="ORF">NF557_14375</name>
</gene>
<accession>A0ABY4YGW6</accession>
<evidence type="ECO:0008006" key="5">
    <source>
        <dbReference type="Google" id="ProtNLM"/>
    </source>
</evidence>
<keyword evidence="2" id="KW-0732">Signal</keyword>
<sequence length="321" mass="33779">MGLRRVVLAMIVAVIATGCASNAEEPRADSGPAPDDTTRTHSTEDGSTEGVESSAEPLEVESLDAESIDATAAWDMALGRFSDITTLEYTIDSALLEDYGGFSSLRTTVVDREQELAEVHATVSGPSEAESGLPEDIEMIVVITTDRALLHMPGWVSTMPEMDGMWLEMTPESVGDAGLPADLTHTDFRDFFPPAELVDFAPLTARPGAGTGITVLSGTLPAVDALSLLGLSNYLRQNPEAALGVTGTMTAEVTLDETGFLQSLSLMPEVHTIDAGDDEALGQLLTALPYGAATLTVLAVDEEVQITLPPAENRVSDFPGA</sequence>
<reference evidence="3" key="1">
    <citation type="submission" date="2022-06" db="EMBL/GenBank/DDBJ databases">
        <title>Ornithinimicrobium JY.X270.</title>
        <authorList>
            <person name="Huang Y."/>
        </authorList>
    </citation>
    <scope>NUCLEOTIDE SEQUENCE</scope>
    <source>
        <strain evidence="3">JY.X270</strain>
    </source>
</reference>
<dbReference type="PROSITE" id="PS51257">
    <property type="entry name" value="PROKAR_LIPOPROTEIN"/>
    <property type="match status" value="1"/>
</dbReference>